<accession>A0A1Y1IJS3</accession>
<reference evidence="2 3" key="1">
    <citation type="journal article" date="2014" name="Nat. Commun.">
        <title>Klebsormidium flaccidum genome reveals primary factors for plant terrestrial adaptation.</title>
        <authorList>
            <person name="Hori K."/>
            <person name="Maruyama F."/>
            <person name="Fujisawa T."/>
            <person name="Togashi T."/>
            <person name="Yamamoto N."/>
            <person name="Seo M."/>
            <person name="Sato S."/>
            <person name="Yamada T."/>
            <person name="Mori H."/>
            <person name="Tajima N."/>
            <person name="Moriyama T."/>
            <person name="Ikeuchi M."/>
            <person name="Watanabe M."/>
            <person name="Wada H."/>
            <person name="Kobayashi K."/>
            <person name="Saito M."/>
            <person name="Masuda T."/>
            <person name="Sasaki-Sekimoto Y."/>
            <person name="Mashiguchi K."/>
            <person name="Awai K."/>
            <person name="Shimojima M."/>
            <person name="Masuda S."/>
            <person name="Iwai M."/>
            <person name="Nobusawa T."/>
            <person name="Narise T."/>
            <person name="Kondo S."/>
            <person name="Saito H."/>
            <person name="Sato R."/>
            <person name="Murakawa M."/>
            <person name="Ihara Y."/>
            <person name="Oshima-Yamada Y."/>
            <person name="Ohtaka K."/>
            <person name="Satoh M."/>
            <person name="Sonobe K."/>
            <person name="Ishii M."/>
            <person name="Ohtani R."/>
            <person name="Kanamori-Sato M."/>
            <person name="Honoki R."/>
            <person name="Miyazaki D."/>
            <person name="Mochizuki H."/>
            <person name="Umetsu J."/>
            <person name="Higashi K."/>
            <person name="Shibata D."/>
            <person name="Kamiya Y."/>
            <person name="Sato N."/>
            <person name="Nakamura Y."/>
            <person name="Tabata S."/>
            <person name="Ida S."/>
            <person name="Kurokawa K."/>
            <person name="Ohta H."/>
        </authorList>
    </citation>
    <scope>NUCLEOTIDE SEQUENCE [LARGE SCALE GENOMIC DNA]</scope>
    <source>
        <strain evidence="2 3">NIES-2285</strain>
    </source>
</reference>
<dbReference type="OrthoDB" id="3047760at2759"/>
<proteinExistence type="predicted"/>
<feature type="region of interest" description="Disordered" evidence="1">
    <location>
        <begin position="37"/>
        <end position="56"/>
    </location>
</feature>
<keyword evidence="3" id="KW-1185">Reference proteome</keyword>
<gene>
    <name evidence="2" type="ORF">KFL_007180050</name>
</gene>
<protein>
    <submittedName>
        <fullName evidence="2">Uncharacterized protein</fullName>
    </submittedName>
</protein>
<evidence type="ECO:0000256" key="1">
    <source>
        <dbReference type="SAM" id="MobiDB-lite"/>
    </source>
</evidence>
<evidence type="ECO:0000313" key="3">
    <source>
        <dbReference type="Proteomes" id="UP000054558"/>
    </source>
</evidence>
<organism evidence="2 3">
    <name type="scientific">Klebsormidium nitens</name>
    <name type="common">Green alga</name>
    <name type="synonym">Ulothrix nitens</name>
    <dbReference type="NCBI Taxonomy" id="105231"/>
    <lineage>
        <taxon>Eukaryota</taxon>
        <taxon>Viridiplantae</taxon>
        <taxon>Streptophyta</taxon>
        <taxon>Klebsormidiophyceae</taxon>
        <taxon>Klebsormidiales</taxon>
        <taxon>Klebsormidiaceae</taxon>
        <taxon>Klebsormidium</taxon>
    </lineage>
</organism>
<name>A0A1Y1IJS3_KLENI</name>
<dbReference type="EMBL" id="DF237667">
    <property type="protein sequence ID" value="GAQ91044.1"/>
    <property type="molecule type" value="Genomic_DNA"/>
</dbReference>
<sequence>MNPLLKASCKQQHCWEKGTQKKSFCNRAMAANEINPRQTLGDRPVNLVSPPPVQKGTVPTDAEIAAEVVHTYALKKFKSSNGYGVPAVTDDELATACKHEHLILDAATTKSADFAQQLATITRQNNRIIQQNDENKNLMKAYGINARAIAHNAKQTDAVHRLKPLAKEKAGGGNSIGTVAPLMSAPGGLFPEDVHELDNMQANDITRLSTFYGDDFGIVAGDTIRDKVHKFRMFIG</sequence>
<dbReference type="AlphaFoldDB" id="A0A1Y1IJS3"/>
<evidence type="ECO:0000313" key="2">
    <source>
        <dbReference type="EMBL" id="GAQ91044.1"/>
    </source>
</evidence>
<dbReference type="Proteomes" id="UP000054558">
    <property type="component" value="Unassembled WGS sequence"/>
</dbReference>